<evidence type="ECO:0000313" key="2">
    <source>
        <dbReference type="EMBL" id="CAB9524533.1"/>
    </source>
</evidence>
<dbReference type="EMBL" id="CAICTM010001546">
    <property type="protein sequence ID" value="CAB9524533.1"/>
    <property type="molecule type" value="Genomic_DNA"/>
</dbReference>
<dbReference type="AlphaFoldDB" id="A0A9N8HVU1"/>
<name>A0A9N8HVU1_9STRA</name>
<gene>
    <name evidence="2" type="ORF">SEMRO_1548_G281610.1</name>
</gene>
<reference evidence="2" key="1">
    <citation type="submission" date="2020-06" db="EMBL/GenBank/DDBJ databases">
        <authorList>
            <consortium name="Plant Systems Biology data submission"/>
        </authorList>
    </citation>
    <scope>NUCLEOTIDE SEQUENCE</scope>
    <source>
        <strain evidence="2">D6</strain>
    </source>
</reference>
<protein>
    <submittedName>
        <fullName evidence="2">Uncharacterized protein</fullName>
    </submittedName>
</protein>
<feature type="compositionally biased region" description="Basic residues" evidence="1">
    <location>
        <begin position="97"/>
        <end position="106"/>
    </location>
</feature>
<feature type="region of interest" description="Disordered" evidence="1">
    <location>
        <begin position="65"/>
        <end position="124"/>
    </location>
</feature>
<proteinExistence type="predicted"/>
<evidence type="ECO:0000313" key="3">
    <source>
        <dbReference type="Proteomes" id="UP001153069"/>
    </source>
</evidence>
<keyword evidence="3" id="KW-1185">Reference proteome</keyword>
<dbReference type="Proteomes" id="UP001153069">
    <property type="component" value="Unassembled WGS sequence"/>
</dbReference>
<comment type="caution">
    <text evidence="2">The sequence shown here is derived from an EMBL/GenBank/DDBJ whole genome shotgun (WGS) entry which is preliminary data.</text>
</comment>
<feature type="region of interest" description="Disordered" evidence="1">
    <location>
        <begin position="1"/>
        <end position="44"/>
    </location>
</feature>
<accession>A0A9N8HVU1</accession>
<evidence type="ECO:0000256" key="1">
    <source>
        <dbReference type="SAM" id="MobiDB-lite"/>
    </source>
</evidence>
<feature type="compositionally biased region" description="Low complexity" evidence="1">
    <location>
        <begin position="1"/>
        <end position="14"/>
    </location>
</feature>
<organism evidence="2 3">
    <name type="scientific">Seminavis robusta</name>
    <dbReference type="NCBI Taxonomy" id="568900"/>
    <lineage>
        <taxon>Eukaryota</taxon>
        <taxon>Sar</taxon>
        <taxon>Stramenopiles</taxon>
        <taxon>Ochrophyta</taxon>
        <taxon>Bacillariophyta</taxon>
        <taxon>Bacillariophyceae</taxon>
        <taxon>Bacillariophycidae</taxon>
        <taxon>Naviculales</taxon>
        <taxon>Naviculaceae</taxon>
        <taxon>Seminavis</taxon>
    </lineage>
</organism>
<sequence length="124" mass="13887">MHRGCSCKASSSASVALEEDVVRRSRRERPGWPGNPSRDRPRRLSFYGLSRNDHHVSNAMATENVNIPGGASATTQGGEAVAGMSRFGSTRRAEPRHAHRRRRKLQPRTASEEPNRRMIPSHYN</sequence>